<evidence type="ECO:0000313" key="3">
    <source>
        <dbReference type="Proteomes" id="UP000265515"/>
    </source>
</evidence>
<feature type="region of interest" description="Disordered" evidence="1">
    <location>
        <begin position="41"/>
        <end position="80"/>
    </location>
</feature>
<feature type="compositionally biased region" description="Basic and acidic residues" evidence="1">
    <location>
        <begin position="42"/>
        <end position="68"/>
    </location>
</feature>
<dbReference type="AlphaFoldDB" id="A0A388KZ23"/>
<evidence type="ECO:0000313" key="2">
    <source>
        <dbReference type="EMBL" id="GBG75306.1"/>
    </source>
</evidence>
<feature type="unsure residue" description="E or Q" evidence="2">
    <location>
        <position position="188"/>
    </location>
</feature>
<comment type="caution">
    <text evidence="2">The sequence shown here is derived from an EMBL/GenBank/DDBJ whole genome shotgun (WGS) entry which is preliminary data.</text>
</comment>
<dbReference type="Proteomes" id="UP000265515">
    <property type="component" value="Unassembled WGS sequence"/>
</dbReference>
<name>A0A388KZ23_CHABU</name>
<protein>
    <submittedName>
        <fullName evidence="2">Uncharacterized protein</fullName>
    </submittedName>
</protein>
<accession>A0A388KZ23</accession>
<sequence>MPPLTRSQTKAKDRKAGESLLAYEERLAAFIQEATDRAAAAAKERSQIEQAEEAKRQKEEQDRLRQEEADLQAAAEHRSRQRERLFTRETVIIDETAHWVETQVQAAATVTPAASSSRRPPKLDDIPIFCDQSKTEPIPWWRQFTLRIDMHHVPNNDRHPCLYHRSGGACQAWLDNILTSHGVAVYLEDGAGAMAPQVAGADGTWHAMPVGLLLHADLSLLHVRAGLSQQFPVLPDESGRASGIDVGWSWEEKISEDTAFPSTVVQLEWSHADRRVHRSVVGELDVGEAVNPIFLVRTDECTKHHLSGLMCSLRLPVCLWMPSRTWLHLRAGLLHECSPKCRHEAGVAVADYVFRYTMAANPVGVEEACQLGSRGVVLAREKTRVLTQSVHDREDVVVSEAVAGEWSGDIHGNGETGFLRDRHRA</sequence>
<evidence type="ECO:0000256" key="1">
    <source>
        <dbReference type="SAM" id="MobiDB-lite"/>
    </source>
</evidence>
<gene>
    <name evidence="2" type="ORF">CBR_g19938</name>
</gene>
<reference evidence="2 3" key="1">
    <citation type="journal article" date="2018" name="Cell">
        <title>The Chara Genome: Secondary Complexity and Implications for Plant Terrestrialization.</title>
        <authorList>
            <person name="Nishiyama T."/>
            <person name="Sakayama H."/>
            <person name="Vries J.D."/>
            <person name="Buschmann H."/>
            <person name="Saint-Marcoux D."/>
            <person name="Ullrich K.K."/>
            <person name="Haas F.B."/>
            <person name="Vanderstraeten L."/>
            <person name="Becker D."/>
            <person name="Lang D."/>
            <person name="Vosolsobe S."/>
            <person name="Rombauts S."/>
            <person name="Wilhelmsson P.K.I."/>
            <person name="Janitza P."/>
            <person name="Kern R."/>
            <person name="Heyl A."/>
            <person name="Rumpler F."/>
            <person name="Villalobos L.I.A.C."/>
            <person name="Clay J.M."/>
            <person name="Skokan R."/>
            <person name="Toyoda A."/>
            <person name="Suzuki Y."/>
            <person name="Kagoshima H."/>
            <person name="Schijlen E."/>
            <person name="Tajeshwar N."/>
            <person name="Catarino B."/>
            <person name="Hetherington A.J."/>
            <person name="Saltykova A."/>
            <person name="Bonnot C."/>
            <person name="Breuninger H."/>
            <person name="Symeonidi A."/>
            <person name="Radhakrishnan G.V."/>
            <person name="Van Nieuwerburgh F."/>
            <person name="Deforce D."/>
            <person name="Chang C."/>
            <person name="Karol K.G."/>
            <person name="Hedrich R."/>
            <person name="Ulvskov P."/>
            <person name="Glockner G."/>
            <person name="Delwiche C.F."/>
            <person name="Petrasek J."/>
            <person name="Van de Peer Y."/>
            <person name="Friml J."/>
            <person name="Beilby M."/>
            <person name="Dolan L."/>
            <person name="Kohara Y."/>
            <person name="Sugano S."/>
            <person name="Fujiyama A."/>
            <person name="Delaux P.-M."/>
            <person name="Quint M."/>
            <person name="TheiBen G."/>
            <person name="Hagemann M."/>
            <person name="Harholt J."/>
            <person name="Dunand C."/>
            <person name="Zachgo S."/>
            <person name="Langdale J."/>
            <person name="Maumus F."/>
            <person name="Straeten D.V.D."/>
            <person name="Gould S.B."/>
            <person name="Rensing S.A."/>
        </authorList>
    </citation>
    <scope>NUCLEOTIDE SEQUENCE [LARGE SCALE GENOMIC DNA]</scope>
    <source>
        <strain evidence="2 3">S276</strain>
    </source>
</reference>
<organism evidence="2 3">
    <name type="scientific">Chara braunii</name>
    <name type="common">Braun's stonewort</name>
    <dbReference type="NCBI Taxonomy" id="69332"/>
    <lineage>
        <taxon>Eukaryota</taxon>
        <taxon>Viridiplantae</taxon>
        <taxon>Streptophyta</taxon>
        <taxon>Charophyceae</taxon>
        <taxon>Charales</taxon>
        <taxon>Characeae</taxon>
        <taxon>Chara</taxon>
    </lineage>
</organism>
<keyword evidence="3" id="KW-1185">Reference proteome</keyword>
<dbReference type="EMBL" id="BFEA01000222">
    <property type="protein sequence ID" value="GBG75306.1"/>
    <property type="molecule type" value="Genomic_DNA"/>
</dbReference>
<proteinExistence type="predicted"/>